<dbReference type="STRING" id="413434.SAMN04488132_103479"/>
<name>A0A1T4MNH5_9BACT</name>
<protein>
    <recommendedName>
        <fullName evidence="3">Transglutaminase-like superfamily protein</fullName>
    </recommendedName>
</protein>
<evidence type="ECO:0000313" key="2">
    <source>
        <dbReference type="Proteomes" id="UP000190888"/>
    </source>
</evidence>
<reference evidence="1 2" key="1">
    <citation type="submission" date="2017-02" db="EMBL/GenBank/DDBJ databases">
        <authorList>
            <person name="Peterson S.W."/>
        </authorList>
    </citation>
    <scope>NUCLEOTIDE SEQUENCE [LARGE SCALE GENOMIC DNA]</scope>
    <source>
        <strain evidence="1 2">DSM 22335</strain>
    </source>
</reference>
<accession>A0A1T4MNH5</accession>
<evidence type="ECO:0008006" key="3">
    <source>
        <dbReference type="Google" id="ProtNLM"/>
    </source>
</evidence>
<dbReference type="PROSITE" id="PS51257">
    <property type="entry name" value="PROKAR_LIPOPROTEIN"/>
    <property type="match status" value="1"/>
</dbReference>
<gene>
    <name evidence="1" type="ORF">SAMN04488132_103479</name>
</gene>
<keyword evidence="2" id="KW-1185">Reference proteome</keyword>
<organism evidence="1 2">
    <name type="scientific">Sediminibacterium ginsengisoli</name>
    <dbReference type="NCBI Taxonomy" id="413434"/>
    <lineage>
        <taxon>Bacteria</taxon>
        <taxon>Pseudomonadati</taxon>
        <taxon>Bacteroidota</taxon>
        <taxon>Chitinophagia</taxon>
        <taxon>Chitinophagales</taxon>
        <taxon>Chitinophagaceae</taxon>
        <taxon>Sediminibacterium</taxon>
    </lineage>
</organism>
<proteinExistence type="predicted"/>
<sequence length="348" mass="40114">MLPKYAYAILLVIGCWTSKASYSQEIATRYKSALDSLHVLIENNGSFKNAVIFTETAYSGDTSIRGRINAEVSFLAELARRWSDANPIKQYKFGDSINFQKNYAVYSVLKDTVKVKTSKGNGYLSLPYKYDFNDFTADKDWKNMFVSKLLATHRGNCHSLPYLYKILADELGATCWLSLAPNHIYIKNRSKNFGWYNTELTSGSFPIDAWVMASGYVPIEAVQNGIYMDTLSNQQAIALCVLDLAKGYERTTKNYYDGFIVECCDLVLKYHPKNVMAILLKAETMKKLYLKEQTEKYPRITYTPRQMAKLYGELFDLGYREMPEEMYMKWLQSVQKEKAKYNNQKVMK</sequence>
<dbReference type="RefSeq" id="WP_078830941.1">
    <property type="nucleotide sequence ID" value="NZ_FUWH01000003.1"/>
</dbReference>
<dbReference type="OrthoDB" id="1041391at2"/>
<dbReference type="AlphaFoldDB" id="A0A1T4MNH5"/>
<evidence type="ECO:0000313" key="1">
    <source>
        <dbReference type="EMBL" id="SJZ68493.1"/>
    </source>
</evidence>
<dbReference type="Proteomes" id="UP000190888">
    <property type="component" value="Unassembled WGS sequence"/>
</dbReference>
<dbReference type="EMBL" id="FUWH01000003">
    <property type="protein sequence ID" value="SJZ68493.1"/>
    <property type="molecule type" value="Genomic_DNA"/>
</dbReference>